<accession>A0A8J6M571</accession>
<keyword evidence="1" id="KW-0732">Signal</keyword>
<dbReference type="RefSeq" id="WP_186506867.1">
    <property type="nucleotide sequence ID" value="NZ_JACNEP010000007.1"/>
</dbReference>
<keyword evidence="3" id="KW-1185">Reference proteome</keyword>
<reference evidence="2" key="2">
    <citation type="submission" date="2020-08" db="EMBL/GenBank/DDBJ databases">
        <authorList>
            <person name="Lai Q."/>
        </authorList>
    </citation>
    <scope>NUCLEOTIDE SEQUENCE</scope>
    <source>
        <strain evidence="2">S27-2</strain>
    </source>
</reference>
<evidence type="ECO:0000313" key="2">
    <source>
        <dbReference type="EMBL" id="MBC3766341.1"/>
    </source>
</evidence>
<feature type="signal peptide" evidence="1">
    <location>
        <begin position="1"/>
        <end position="17"/>
    </location>
</feature>
<sequence length="186" mass="20782">MKKLFVFPALIITTALAASVATANNSTPTAIDLYKVRYLKDCQTLSEKPMTQAQVDSYLKLEDYADQMDRLQKPISKLQPQLDTLSDKIKNISGDAVIENDTELHINKTLLQQQTHYAKQIEQLVSAHKKDFDALESMGSKISEAASEFEKQFKQSAGGLDYDNIQIISPTTKANELVCHKGVFNI</sequence>
<proteinExistence type="predicted"/>
<organism evidence="2 3">
    <name type="scientific">Neptunicella marina</name>
    <dbReference type="NCBI Taxonomy" id="2125989"/>
    <lineage>
        <taxon>Bacteria</taxon>
        <taxon>Pseudomonadati</taxon>
        <taxon>Pseudomonadota</taxon>
        <taxon>Gammaproteobacteria</taxon>
        <taxon>Alteromonadales</taxon>
        <taxon>Alteromonadaceae</taxon>
        <taxon>Neptunicella</taxon>
    </lineage>
</organism>
<feature type="chain" id="PRO_5035158309" description="OmpH family outer membrane protein" evidence="1">
    <location>
        <begin position="18"/>
        <end position="186"/>
    </location>
</feature>
<protein>
    <recommendedName>
        <fullName evidence="4">OmpH family outer membrane protein</fullName>
    </recommendedName>
</protein>
<dbReference type="AlphaFoldDB" id="A0A8J6M571"/>
<dbReference type="EMBL" id="JACNEP010000007">
    <property type="protein sequence ID" value="MBC3766341.1"/>
    <property type="molecule type" value="Genomic_DNA"/>
</dbReference>
<name>A0A8J6M571_9ALTE</name>
<evidence type="ECO:0000313" key="3">
    <source>
        <dbReference type="Proteomes" id="UP000601768"/>
    </source>
</evidence>
<comment type="caution">
    <text evidence="2">The sequence shown here is derived from an EMBL/GenBank/DDBJ whole genome shotgun (WGS) entry which is preliminary data.</text>
</comment>
<evidence type="ECO:0000256" key="1">
    <source>
        <dbReference type="SAM" id="SignalP"/>
    </source>
</evidence>
<dbReference type="Proteomes" id="UP000601768">
    <property type="component" value="Unassembled WGS sequence"/>
</dbReference>
<reference evidence="2" key="1">
    <citation type="journal article" date="2018" name="Int. J. Syst. Evol. Microbiol.">
        <title>Neptunicella marina gen. nov., sp. nov., isolated from surface seawater.</title>
        <authorList>
            <person name="Liu X."/>
            <person name="Lai Q."/>
            <person name="Du Y."/>
            <person name="Zhang X."/>
            <person name="Liu Z."/>
            <person name="Sun F."/>
            <person name="Shao Z."/>
        </authorList>
    </citation>
    <scope>NUCLEOTIDE SEQUENCE</scope>
    <source>
        <strain evidence="2">S27-2</strain>
    </source>
</reference>
<evidence type="ECO:0008006" key="4">
    <source>
        <dbReference type="Google" id="ProtNLM"/>
    </source>
</evidence>
<gene>
    <name evidence="2" type="ORF">H8B19_10650</name>
</gene>